<feature type="region of interest" description="Disordered" evidence="5">
    <location>
        <begin position="1"/>
        <end position="69"/>
    </location>
</feature>
<reference evidence="8 9" key="1">
    <citation type="submission" date="2020-03" db="EMBL/GenBank/DDBJ databases">
        <title>WGS of actinomycetes isolated from Thailand.</title>
        <authorList>
            <person name="Thawai C."/>
        </authorList>
    </citation>
    <scope>NUCLEOTIDE SEQUENCE [LARGE SCALE GENOMIC DNA]</scope>
    <source>
        <strain evidence="8 9">NBRC 13905</strain>
    </source>
</reference>
<accession>A0ABX0YLT1</accession>
<evidence type="ECO:0000256" key="1">
    <source>
        <dbReference type="ARBA" id="ARBA00004127"/>
    </source>
</evidence>
<comment type="caution">
    <text evidence="8">The sequence shown here is derived from an EMBL/GenBank/DDBJ whole genome shotgun (WGS) entry which is preliminary data.</text>
</comment>
<evidence type="ECO:0000256" key="4">
    <source>
        <dbReference type="ARBA" id="ARBA00023136"/>
    </source>
</evidence>
<dbReference type="Proteomes" id="UP000635996">
    <property type="component" value="Unassembled WGS sequence"/>
</dbReference>
<dbReference type="Pfam" id="PF02656">
    <property type="entry name" value="DUF202"/>
    <property type="match status" value="1"/>
</dbReference>
<feature type="compositionally biased region" description="Gly residues" evidence="5">
    <location>
        <begin position="1"/>
        <end position="13"/>
    </location>
</feature>
<feature type="domain" description="DUF202" evidence="7">
    <location>
        <begin position="62"/>
        <end position="126"/>
    </location>
</feature>
<evidence type="ECO:0000256" key="3">
    <source>
        <dbReference type="ARBA" id="ARBA00022989"/>
    </source>
</evidence>
<proteinExistence type="predicted"/>
<sequence length="159" mass="15433">MSGAHGPGAGGTAGRDEGADGTAGRDESADGTAGRDESADGTAGRDDGADGTGGKGVGPPRDPGLQPERTRLAWRRTALSGTVAAVLGARTALHDGTTPAGLTVCALCCSCWLGLMLLARARTRRLGSSAVAPALAPRAATAAALCTVALAVCAAALVV</sequence>
<evidence type="ECO:0000313" key="9">
    <source>
        <dbReference type="Proteomes" id="UP000635996"/>
    </source>
</evidence>
<evidence type="ECO:0000256" key="5">
    <source>
        <dbReference type="SAM" id="MobiDB-lite"/>
    </source>
</evidence>
<evidence type="ECO:0000313" key="8">
    <source>
        <dbReference type="EMBL" id="NJP12952.1"/>
    </source>
</evidence>
<name>A0ABX0YLT1_STRTL</name>
<feature type="transmembrane region" description="Helical" evidence="6">
    <location>
        <begin position="139"/>
        <end position="158"/>
    </location>
</feature>
<dbReference type="InterPro" id="IPR003807">
    <property type="entry name" value="DUF202"/>
</dbReference>
<feature type="compositionally biased region" description="Basic and acidic residues" evidence="5">
    <location>
        <begin position="14"/>
        <end position="48"/>
    </location>
</feature>
<keyword evidence="4 6" id="KW-0472">Membrane</keyword>
<evidence type="ECO:0000256" key="6">
    <source>
        <dbReference type="SAM" id="Phobius"/>
    </source>
</evidence>
<feature type="transmembrane region" description="Helical" evidence="6">
    <location>
        <begin position="99"/>
        <end position="118"/>
    </location>
</feature>
<comment type="subcellular location">
    <subcellularLocation>
        <location evidence="1">Endomembrane system</location>
        <topology evidence="1">Multi-pass membrane protein</topology>
    </subcellularLocation>
</comment>
<keyword evidence="3 6" id="KW-1133">Transmembrane helix</keyword>
<keyword evidence="2 6" id="KW-0812">Transmembrane</keyword>
<organism evidence="8 9">
    <name type="scientific">Streptomyces thermoviolaceus subsp. thermoviolaceus</name>
    <dbReference type="NCBI Taxonomy" id="66860"/>
    <lineage>
        <taxon>Bacteria</taxon>
        <taxon>Bacillati</taxon>
        <taxon>Actinomycetota</taxon>
        <taxon>Actinomycetes</taxon>
        <taxon>Kitasatosporales</taxon>
        <taxon>Streptomycetaceae</taxon>
        <taxon>Streptomyces</taxon>
    </lineage>
</organism>
<evidence type="ECO:0000259" key="7">
    <source>
        <dbReference type="Pfam" id="PF02656"/>
    </source>
</evidence>
<dbReference type="EMBL" id="JAATEL010000001">
    <property type="protein sequence ID" value="NJP12952.1"/>
    <property type="molecule type" value="Genomic_DNA"/>
</dbReference>
<keyword evidence="9" id="KW-1185">Reference proteome</keyword>
<gene>
    <name evidence="8" type="ORF">HCJ95_01295</name>
</gene>
<protein>
    <submittedName>
        <fullName evidence="8">DUF202 domain-containing protein</fullName>
    </submittedName>
</protein>
<evidence type="ECO:0000256" key="2">
    <source>
        <dbReference type="ARBA" id="ARBA00022692"/>
    </source>
</evidence>